<comment type="caution">
    <text evidence="5">The sequence shown here is derived from an EMBL/GenBank/DDBJ whole genome shotgun (WGS) entry which is preliminary data.</text>
</comment>
<evidence type="ECO:0000256" key="1">
    <source>
        <dbReference type="ARBA" id="ARBA00022603"/>
    </source>
</evidence>
<feature type="domain" description="O-methyltransferase C-terminal" evidence="4">
    <location>
        <begin position="278"/>
        <end position="433"/>
    </location>
</feature>
<keyword evidence="1" id="KW-0489">Methyltransferase</keyword>
<reference evidence="5" key="1">
    <citation type="submission" date="2022-11" db="EMBL/GenBank/DDBJ databases">
        <title>Genome Sequence of Cubamyces cubensis.</title>
        <authorList>
            <person name="Buettner E."/>
        </authorList>
    </citation>
    <scope>NUCLEOTIDE SEQUENCE</scope>
    <source>
        <strain evidence="5">MPL-01</strain>
    </source>
</reference>
<dbReference type="InterPro" id="IPR029063">
    <property type="entry name" value="SAM-dependent_MTases_sf"/>
</dbReference>
<dbReference type="AlphaFoldDB" id="A0AAD7XAH4"/>
<accession>A0AAD7XAH4</accession>
<dbReference type="PROSITE" id="PS51683">
    <property type="entry name" value="SAM_OMT_II"/>
    <property type="match status" value="1"/>
</dbReference>
<name>A0AAD7XAH4_9APHY</name>
<dbReference type="InterPro" id="IPR016461">
    <property type="entry name" value="COMT-like"/>
</dbReference>
<dbReference type="EMBL" id="JAPEVG010000134">
    <property type="protein sequence ID" value="KAJ8481532.1"/>
    <property type="molecule type" value="Genomic_DNA"/>
</dbReference>
<dbReference type="GO" id="GO:0032259">
    <property type="term" value="P:methylation"/>
    <property type="evidence" value="ECO:0007669"/>
    <property type="project" value="UniProtKB-KW"/>
</dbReference>
<dbReference type="Gene3D" id="1.10.10.10">
    <property type="entry name" value="Winged helix-like DNA-binding domain superfamily/Winged helix DNA-binding domain"/>
    <property type="match status" value="1"/>
</dbReference>
<keyword evidence="6" id="KW-1185">Reference proteome</keyword>
<dbReference type="InterPro" id="IPR036388">
    <property type="entry name" value="WH-like_DNA-bd_sf"/>
</dbReference>
<dbReference type="Gene3D" id="3.40.50.150">
    <property type="entry name" value="Vaccinia Virus protein VP39"/>
    <property type="match status" value="1"/>
</dbReference>
<dbReference type="PANTHER" id="PTHR43712">
    <property type="entry name" value="PUTATIVE (AFU_ORTHOLOGUE AFUA_4G14580)-RELATED"/>
    <property type="match status" value="1"/>
</dbReference>
<evidence type="ECO:0000313" key="6">
    <source>
        <dbReference type="Proteomes" id="UP001215151"/>
    </source>
</evidence>
<sequence>MSTFETLRALHGLIGDALGEIENVYRTQPGPTGPLDFPSLDKPYYKTVVHSSELEAAEKLTSDPAVVGAANRIVAACAQLSASVHKPFFQLTDAMMSDHLASCIEFLEESHTVEILRTAGDAGMHVRDIARAIDELRHADEPLEPAKLSHILRLLATYHWLREVKPDVFANNRLSALIDSGKTLEQLRDAPEKKHDGTDGIAALVAMTGDEFLKAVAHLTDQLLPTRERARTLRAILDKDRKGALPEKYKTPFNLAFRTELGYFDWLELPENKSRLAEFGRAMTGARAWEISENIITAFPWKDLPENSVVIDVGGGIGSSSMVLAKAYPHLRFVVEDREHVVEIAPSLWDASHAELIKSGRVSFKAHSFFTPQPSAIEVPGAGTISAPSVYLVRGCTHNWPDEDVVQMLRHLRDAAQPTTQLYIVDMILPLACVDTTEVAEPIPGAVRSLAPEGSPLLANLGKASANGYLLDLSMIAMLNAKERTLWEISDLARAAGWRVTGTTRASGSLWGYTSAIPI</sequence>
<dbReference type="PANTHER" id="PTHR43712:SF2">
    <property type="entry name" value="O-METHYLTRANSFERASE CICE"/>
    <property type="match status" value="1"/>
</dbReference>
<dbReference type="SUPFAM" id="SSF46785">
    <property type="entry name" value="Winged helix' DNA-binding domain"/>
    <property type="match status" value="1"/>
</dbReference>
<dbReference type="InterPro" id="IPR001077">
    <property type="entry name" value="COMT_C"/>
</dbReference>
<evidence type="ECO:0000313" key="5">
    <source>
        <dbReference type="EMBL" id="KAJ8481532.1"/>
    </source>
</evidence>
<proteinExistence type="predicted"/>
<dbReference type="InterPro" id="IPR036390">
    <property type="entry name" value="WH_DNA-bd_sf"/>
</dbReference>
<dbReference type="Proteomes" id="UP001215151">
    <property type="component" value="Unassembled WGS sequence"/>
</dbReference>
<organism evidence="5 6">
    <name type="scientific">Trametes cubensis</name>
    <dbReference type="NCBI Taxonomy" id="1111947"/>
    <lineage>
        <taxon>Eukaryota</taxon>
        <taxon>Fungi</taxon>
        <taxon>Dikarya</taxon>
        <taxon>Basidiomycota</taxon>
        <taxon>Agaricomycotina</taxon>
        <taxon>Agaricomycetes</taxon>
        <taxon>Polyporales</taxon>
        <taxon>Polyporaceae</taxon>
        <taxon>Trametes</taxon>
    </lineage>
</organism>
<dbReference type="Pfam" id="PF00891">
    <property type="entry name" value="Methyltransf_2"/>
    <property type="match status" value="1"/>
</dbReference>
<evidence type="ECO:0000256" key="3">
    <source>
        <dbReference type="ARBA" id="ARBA00022691"/>
    </source>
</evidence>
<keyword evidence="2" id="KW-0808">Transferase</keyword>
<protein>
    <recommendedName>
        <fullName evidence="4">O-methyltransferase C-terminal domain-containing protein</fullName>
    </recommendedName>
</protein>
<gene>
    <name evidence="5" type="ORF">ONZ51_g5930</name>
</gene>
<evidence type="ECO:0000256" key="2">
    <source>
        <dbReference type="ARBA" id="ARBA00022679"/>
    </source>
</evidence>
<dbReference type="GO" id="GO:0008171">
    <property type="term" value="F:O-methyltransferase activity"/>
    <property type="evidence" value="ECO:0007669"/>
    <property type="project" value="InterPro"/>
</dbReference>
<evidence type="ECO:0000259" key="4">
    <source>
        <dbReference type="Pfam" id="PF00891"/>
    </source>
</evidence>
<dbReference type="SUPFAM" id="SSF53335">
    <property type="entry name" value="S-adenosyl-L-methionine-dependent methyltransferases"/>
    <property type="match status" value="1"/>
</dbReference>
<keyword evidence="3" id="KW-0949">S-adenosyl-L-methionine</keyword>